<dbReference type="KEGG" id="laca:LAC1533_1084"/>
<dbReference type="RefSeq" id="WP_154022016.1">
    <property type="nucleotide sequence ID" value="NZ_LT630287.1"/>
</dbReference>
<evidence type="ECO:0000256" key="2">
    <source>
        <dbReference type="SAM" id="Phobius"/>
    </source>
</evidence>
<dbReference type="AlphaFoldDB" id="A0A1K1KNP5"/>
<name>A0A1K1KNP5_9LACO</name>
<evidence type="ECO:0000256" key="1">
    <source>
        <dbReference type="SAM" id="MobiDB-lite"/>
    </source>
</evidence>
<feature type="transmembrane region" description="Helical" evidence="2">
    <location>
        <begin position="266"/>
        <end position="285"/>
    </location>
</feature>
<accession>A0A1K1KNP5</accession>
<gene>
    <name evidence="3" type="ORF">LAC1533_1084</name>
</gene>
<feature type="compositionally biased region" description="Low complexity" evidence="1">
    <location>
        <begin position="148"/>
        <end position="162"/>
    </location>
</feature>
<reference evidence="4" key="1">
    <citation type="submission" date="2016-11" db="EMBL/GenBank/DDBJ databases">
        <authorList>
            <person name="Papadimitriou K."/>
        </authorList>
    </citation>
    <scope>NUCLEOTIDE SEQUENCE [LARGE SCALE GENOMIC DNA]</scope>
    <source>
        <strain evidence="4">ACA-DC 1533</strain>
    </source>
</reference>
<feature type="region of interest" description="Disordered" evidence="1">
    <location>
        <begin position="45"/>
        <end position="199"/>
    </location>
</feature>
<dbReference type="Proteomes" id="UP000190935">
    <property type="component" value="Chromosome I"/>
</dbReference>
<sequence>MVKHRPAPIKFFLYMSCLVLLVFLRMFEPSITAASSNANYAISQESSKIKNSQSKKDDDSQISVPFETTSVSDEVGTSSDQSTSKSSSTSSSSSSDTGSDQPSSSSSSSDSESGSSNSSSSETSSSASSSSASNSNTSASFDENKAPANDSDSGNGPSSSADSVRDLPAQSNKNGQNWRSSSFTSVSKANKNSLDSQNNEVRRVTNTYNKAQILAAGNYGNNSKAEKNSNEKPNTDIVDFTNGSTAYAPPPSTILKDDSHFTLNSFLYFAAVFLIILIFTIYGEIQDSRKYKIENNNRGRRRK</sequence>
<keyword evidence="2" id="KW-1133">Transmembrane helix</keyword>
<evidence type="ECO:0000313" key="3">
    <source>
        <dbReference type="EMBL" id="SFV40504.1"/>
    </source>
</evidence>
<evidence type="ECO:0000313" key="4">
    <source>
        <dbReference type="Proteomes" id="UP000190935"/>
    </source>
</evidence>
<feature type="compositionally biased region" description="Polar residues" evidence="1">
    <location>
        <begin position="66"/>
        <end position="76"/>
    </location>
</feature>
<dbReference type="GeneID" id="95349184"/>
<protein>
    <submittedName>
        <fullName evidence="3">Streptococcal hemagglutinin protein</fullName>
    </submittedName>
</protein>
<feature type="compositionally biased region" description="Polar residues" evidence="1">
    <location>
        <begin position="169"/>
        <end position="199"/>
    </location>
</feature>
<organism evidence="3 4">
    <name type="scientific">Ligilactobacillus acidipiscis</name>
    <dbReference type="NCBI Taxonomy" id="89059"/>
    <lineage>
        <taxon>Bacteria</taxon>
        <taxon>Bacillati</taxon>
        <taxon>Bacillota</taxon>
        <taxon>Bacilli</taxon>
        <taxon>Lactobacillales</taxon>
        <taxon>Lactobacillaceae</taxon>
        <taxon>Ligilactobacillus</taxon>
    </lineage>
</organism>
<feature type="compositionally biased region" description="Low complexity" evidence="1">
    <location>
        <begin position="77"/>
        <end position="140"/>
    </location>
</feature>
<proteinExistence type="predicted"/>
<dbReference type="EMBL" id="LT630287">
    <property type="protein sequence ID" value="SFV40504.1"/>
    <property type="molecule type" value="Genomic_DNA"/>
</dbReference>
<keyword evidence="2" id="KW-0812">Transmembrane</keyword>
<keyword evidence="2" id="KW-0472">Membrane</keyword>